<proteinExistence type="predicted"/>
<accession>E4U0X2</accession>
<evidence type="ECO:0000313" key="2">
    <source>
        <dbReference type="Proteomes" id="UP000008721"/>
    </source>
</evidence>
<organism evidence="1 2">
    <name type="scientific">Sulfuricurvum kujiense (strain ATCC BAA-921 / DSM 16994 / JCM 11577 / YK-1)</name>
    <dbReference type="NCBI Taxonomy" id="709032"/>
    <lineage>
        <taxon>Bacteria</taxon>
        <taxon>Pseudomonadati</taxon>
        <taxon>Campylobacterota</taxon>
        <taxon>Epsilonproteobacteria</taxon>
        <taxon>Campylobacterales</taxon>
        <taxon>Sulfurimonadaceae</taxon>
        <taxon>Sulfuricurvum</taxon>
    </lineage>
</organism>
<dbReference type="eggNOG" id="ENOG5032XC9">
    <property type="taxonomic scope" value="Bacteria"/>
</dbReference>
<name>E4U0X2_SULKY</name>
<reference evidence="1 2" key="1">
    <citation type="journal article" date="2012" name="Stand. Genomic Sci.">
        <title>Complete genome sequence of the sulfur compounds oxidizing chemolithoautotroph Sulfuricurvum kujiense type strain (YK-1(T)).</title>
        <authorList>
            <person name="Han C."/>
            <person name="Kotsyurbenko O."/>
            <person name="Chertkov O."/>
            <person name="Held B."/>
            <person name="Lapidus A."/>
            <person name="Nolan M."/>
            <person name="Lucas S."/>
            <person name="Hammon N."/>
            <person name="Deshpande S."/>
            <person name="Cheng J.F."/>
            <person name="Tapia R."/>
            <person name="Goodwin L.A."/>
            <person name="Pitluck S."/>
            <person name="Liolios K."/>
            <person name="Pagani I."/>
            <person name="Ivanova N."/>
            <person name="Mavromatis K."/>
            <person name="Mikhailova N."/>
            <person name="Pati A."/>
            <person name="Chen A."/>
            <person name="Palaniappan K."/>
            <person name="Land M."/>
            <person name="Hauser L."/>
            <person name="Chang Y.J."/>
            <person name="Jeffries C.D."/>
            <person name="Brambilla E.M."/>
            <person name="Rohde M."/>
            <person name="Spring S."/>
            <person name="Sikorski J."/>
            <person name="Goker M."/>
            <person name="Woyke T."/>
            <person name="Bristow J."/>
            <person name="Eisen J.A."/>
            <person name="Markowitz V."/>
            <person name="Hugenholtz P."/>
            <person name="Kyrpides N.C."/>
            <person name="Klenk H.P."/>
            <person name="Detter J.C."/>
        </authorList>
    </citation>
    <scope>NUCLEOTIDE SEQUENCE [LARGE SCALE GENOMIC DNA]</scope>
    <source>
        <strain evidence="2">ATCC BAA-921 / DSM 16994 / JCM 11577 / YK-1</strain>
    </source>
</reference>
<dbReference type="OrthoDB" id="556501at2"/>
<keyword evidence="2" id="KW-1185">Reference proteome</keyword>
<evidence type="ECO:0000313" key="1">
    <source>
        <dbReference type="EMBL" id="ADR34374.1"/>
    </source>
</evidence>
<dbReference type="AlphaFoldDB" id="E4U0X2"/>
<dbReference type="Proteomes" id="UP000008721">
    <property type="component" value="Chromosome"/>
</dbReference>
<gene>
    <name evidence="1" type="ordered locus">Sulku_1713</name>
</gene>
<dbReference type="RefSeq" id="WP_013460571.1">
    <property type="nucleotide sequence ID" value="NC_014762.1"/>
</dbReference>
<dbReference type="STRING" id="709032.Sulku_1713"/>
<sequence length="144" mass="16634">MATKYPTPNFIIDKDYQTWLDRKAMAHRKRDGNQFTKEQYKQAIHKAVVLSEGCDFYTGEMLEWGLLGTFGNEENGIKNYKKEPKLPTVDHLNGRSNIDLLFVVTGWAVNDAKNDLSYEEFLILCEKVLNQKGKCISDLKKLQK</sequence>
<protein>
    <submittedName>
        <fullName evidence="1">Uncharacterized protein</fullName>
    </submittedName>
</protein>
<dbReference type="EMBL" id="CP002355">
    <property type="protein sequence ID" value="ADR34374.1"/>
    <property type="molecule type" value="Genomic_DNA"/>
</dbReference>
<dbReference type="KEGG" id="sku:Sulku_1713"/>
<dbReference type="HOGENOM" id="CLU_139010_0_0_7"/>